<proteinExistence type="predicted"/>
<feature type="non-terminal residue" evidence="2">
    <location>
        <position position="165"/>
    </location>
</feature>
<accession>A0A146LEX4</accession>
<feature type="compositionally biased region" description="Low complexity" evidence="1">
    <location>
        <begin position="138"/>
        <end position="152"/>
    </location>
</feature>
<name>A0A146LEX4_LYGHE</name>
<feature type="region of interest" description="Disordered" evidence="1">
    <location>
        <begin position="1"/>
        <end position="165"/>
    </location>
</feature>
<feature type="non-terminal residue" evidence="2">
    <location>
        <position position="1"/>
    </location>
</feature>
<dbReference type="AlphaFoldDB" id="A0A146LEX4"/>
<feature type="compositionally biased region" description="Basic and acidic residues" evidence="1">
    <location>
        <begin position="102"/>
        <end position="111"/>
    </location>
</feature>
<evidence type="ECO:0000313" key="2">
    <source>
        <dbReference type="EMBL" id="JAQ05512.1"/>
    </source>
</evidence>
<evidence type="ECO:0000256" key="1">
    <source>
        <dbReference type="SAM" id="MobiDB-lite"/>
    </source>
</evidence>
<dbReference type="EMBL" id="GDHC01013117">
    <property type="protein sequence ID" value="JAQ05512.1"/>
    <property type="molecule type" value="Transcribed_RNA"/>
</dbReference>
<feature type="compositionally biased region" description="Low complexity" evidence="1">
    <location>
        <begin position="114"/>
        <end position="125"/>
    </location>
</feature>
<protein>
    <submittedName>
        <fullName evidence="2">Uncharacterized protein</fullName>
    </submittedName>
</protein>
<sequence length="165" mass="17535">ENENSNSEVLRNKESSGVRKGQARHTCGGSNHSEDTVAPHETSLSSPVPSSTTKTSSLEPTQAPMVLGLQTKHSVTGNNNSEVIEIDDEDSSGQKEQIPNEAKCEDTKQQRGDSSASCAPSSVTSKEYEDTKQQQGVSSPSSAPSSITKTSTLHTQPLSSKIMDM</sequence>
<gene>
    <name evidence="2" type="ORF">g.82861</name>
</gene>
<feature type="compositionally biased region" description="Polar residues" evidence="1">
    <location>
        <begin position="71"/>
        <end position="82"/>
    </location>
</feature>
<reference evidence="2" key="1">
    <citation type="journal article" date="2016" name="Gigascience">
        <title>De novo construction of an expanded transcriptome assembly for the western tarnished plant bug, Lygus hesperus.</title>
        <authorList>
            <person name="Tassone E.E."/>
            <person name="Geib S.M."/>
            <person name="Hall B."/>
            <person name="Fabrick J.A."/>
            <person name="Brent C.S."/>
            <person name="Hull J.J."/>
        </authorList>
    </citation>
    <scope>NUCLEOTIDE SEQUENCE</scope>
</reference>
<organism evidence="2">
    <name type="scientific">Lygus hesperus</name>
    <name type="common">Western plant bug</name>
    <dbReference type="NCBI Taxonomy" id="30085"/>
    <lineage>
        <taxon>Eukaryota</taxon>
        <taxon>Metazoa</taxon>
        <taxon>Ecdysozoa</taxon>
        <taxon>Arthropoda</taxon>
        <taxon>Hexapoda</taxon>
        <taxon>Insecta</taxon>
        <taxon>Pterygota</taxon>
        <taxon>Neoptera</taxon>
        <taxon>Paraneoptera</taxon>
        <taxon>Hemiptera</taxon>
        <taxon>Heteroptera</taxon>
        <taxon>Panheteroptera</taxon>
        <taxon>Cimicomorpha</taxon>
        <taxon>Miridae</taxon>
        <taxon>Mirini</taxon>
        <taxon>Lygus</taxon>
    </lineage>
</organism>
<feature type="compositionally biased region" description="Low complexity" evidence="1">
    <location>
        <begin position="42"/>
        <end position="58"/>
    </location>
</feature>